<evidence type="ECO:0000259" key="8">
    <source>
        <dbReference type="PROSITE" id="PS50850"/>
    </source>
</evidence>
<feature type="transmembrane region" description="Helical" evidence="7">
    <location>
        <begin position="32"/>
        <end position="58"/>
    </location>
</feature>
<evidence type="ECO:0000313" key="9">
    <source>
        <dbReference type="EMBL" id="KZZ95824.1"/>
    </source>
</evidence>
<comment type="caution">
    <text evidence="9">The sequence shown here is derived from an EMBL/GenBank/DDBJ whole genome shotgun (WGS) entry which is preliminary data.</text>
</comment>
<feature type="transmembrane region" description="Helical" evidence="7">
    <location>
        <begin position="190"/>
        <end position="208"/>
    </location>
</feature>
<dbReference type="InterPro" id="IPR020846">
    <property type="entry name" value="MFS_dom"/>
</dbReference>
<dbReference type="Pfam" id="PF07690">
    <property type="entry name" value="MFS_1"/>
    <property type="match status" value="1"/>
</dbReference>
<feature type="transmembrane region" description="Helical" evidence="7">
    <location>
        <begin position="519"/>
        <end position="539"/>
    </location>
</feature>
<feature type="transmembrane region" description="Helical" evidence="7">
    <location>
        <begin position="229"/>
        <end position="248"/>
    </location>
</feature>
<organism evidence="9 10">
    <name type="scientific">Moelleriella libera RCEF 2490</name>
    <dbReference type="NCBI Taxonomy" id="1081109"/>
    <lineage>
        <taxon>Eukaryota</taxon>
        <taxon>Fungi</taxon>
        <taxon>Dikarya</taxon>
        <taxon>Ascomycota</taxon>
        <taxon>Pezizomycotina</taxon>
        <taxon>Sordariomycetes</taxon>
        <taxon>Hypocreomycetidae</taxon>
        <taxon>Hypocreales</taxon>
        <taxon>Clavicipitaceae</taxon>
        <taxon>Moelleriella</taxon>
    </lineage>
</organism>
<feature type="transmembrane region" description="Helical" evidence="7">
    <location>
        <begin position="386"/>
        <end position="405"/>
    </location>
</feature>
<dbReference type="SUPFAM" id="SSF103473">
    <property type="entry name" value="MFS general substrate transporter"/>
    <property type="match status" value="2"/>
</dbReference>
<evidence type="ECO:0000256" key="5">
    <source>
        <dbReference type="ARBA" id="ARBA00023136"/>
    </source>
</evidence>
<evidence type="ECO:0000256" key="3">
    <source>
        <dbReference type="ARBA" id="ARBA00022692"/>
    </source>
</evidence>
<comment type="subcellular location">
    <subcellularLocation>
        <location evidence="1">Membrane</location>
        <topology evidence="1">Multi-pass membrane protein</topology>
    </subcellularLocation>
</comment>
<evidence type="ECO:0000256" key="1">
    <source>
        <dbReference type="ARBA" id="ARBA00004141"/>
    </source>
</evidence>
<feature type="transmembrane region" description="Helical" evidence="7">
    <location>
        <begin position="70"/>
        <end position="88"/>
    </location>
</feature>
<accession>A0A168BW77</accession>
<keyword evidence="10" id="KW-1185">Reference proteome</keyword>
<feature type="region of interest" description="Disordered" evidence="6">
    <location>
        <begin position="546"/>
        <end position="590"/>
    </location>
</feature>
<feature type="compositionally biased region" description="Basic and acidic residues" evidence="6">
    <location>
        <begin position="1"/>
        <end position="12"/>
    </location>
</feature>
<feature type="transmembrane region" description="Helical" evidence="7">
    <location>
        <begin position="125"/>
        <end position="150"/>
    </location>
</feature>
<feature type="domain" description="Major facilitator superfamily (MFS) profile" evidence="8">
    <location>
        <begin position="35"/>
        <end position="542"/>
    </location>
</feature>
<feature type="transmembrane region" description="Helical" evidence="7">
    <location>
        <begin position="417"/>
        <end position="434"/>
    </location>
</feature>
<feature type="region of interest" description="Disordered" evidence="6">
    <location>
        <begin position="1"/>
        <end position="20"/>
    </location>
</feature>
<dbReference type="AlphaFoldDB" id="A0A168BW77"/>
<evidence type="ECO:0000256" key="7">
    <source>
        <dbReference type="SAM" id="Phobius"/>
    </source>
</evidence>
<dbReference type="Gene3D" id="1.20.1250.20">
    <property type="entry name" value="MFS general substrate transporter like domains"/>
    <property type="match status" value="1"/>
</dbReference>
<protein>
    <submittedName>
        <fullName evidence="9">Major facilitator superfamily domain, general substrate transporter</fullName>
    </submittedName>
</protein>
<dbReference type="GO" id="GO:0022857">
    <property type="term" value="F:transmembrane transporter activity"/>
    <property type="evidence" value="ECO:0007669"/>
    <property type="project" value="InterPro"/>
</dbReference>
<dbReference type="InterPro" id="IPR036259">
    <property type="entry name" value="MFS_trans_sf"/>
</dbReference>
<name>A0A168BW77_9HYPO</name>
<feature type="transmembrane region" description="Helical" evidence="7">
    <location>
        <begin position="260"/>
        <end position="281"/>
    </location>
</feature>
<proteinExistence type="predicted"/>
<dbReference type="PROSITE" id="PS50850">
    <property type="entry name" value="MFS"/>
    <property type="match status" value="1"/>
</dbReference>
<dbReference type="PANTHER" id="PTHR23501:SF153">
    <property type="entry name" value="AFLATOXIN EFFLUX PUMP, PUTATIVE-RELATED"/>
    <property type="match status" value="1"/>
</dbReference>
<gene>
    <name evidence="9" type="ORF">AAL_04120</name>
</gene>
<feature type="transmembrane region" description="Helical" evidence="7">
    <location>
        <begin position="443"/>
        <end position="464"/>
    </location>
</feature>
<dbReference type="InterPro" id="IPR011701">
    <property type="entry name" value="MFS"/>
</dbReference>
<dbReference type="Proteomes" id="UP000078544">
    <property type="component" value="Unassembled WGS sequence"/>
</dbReference>
<evidence type="ECO:0000256" key="4">
    <source>
        <dbReference type="ARBA" id="ARBA00022989"/>
    </source>
</evidence>
<reference evidence="9 10" key="1">
    <citation type="journal article" date="2016" name="Genome Biol. Evol.">
        <title>Divergent and convergent evolution of fungal pathogenicity.</title>
        <authorList>
            <person name="Shang Y."/>
            <person name="Xiao G."/>
            <person name="Zheng P."/>
            <person name="Cen K."/>
            <person name="Zhan S."/>
            <person name="Wang C."/>
        </authorList>
    </citation>
    <scope>NUCLEOTIDE SEQUENCE [LARGE SCALE GENOMIC DNA]</scope>
    <source>
        <strain evidence="9 10">RCEF 2490</strain>
    </source>
</reference>
<keyword evidence="3 7" id="KW-0812">Transmembrane</keyword>
<sequence>MAPKQEVGKNVENESSVVQHEQDQAYPSGLKLILLMASAYAAMFLVSLDKMIISTAIPQITDEFRSKQDVGWYGTAYLLTNCAFQLIFGKLYKFLPVKTTFLVSLFLFEAGSALCGAAPNSIAFILGRAIAGLGAGGVLPGIMVMIVYAVPLHKRPKYQGFFGALFGISSVLGPTVGGAFTTHATWRWCFYINLPIGLPVMVLVFFLLHVPGQSAPKLSLRDKLKQANLVGSFCLVPGIVCLCLVLQWGGTTHSWSDGRVIGLLVAAFVLLVAFALVQVWLPDQAILPPRIVAQRSIASGLWTSVCVGAHQTIFRTQNTRAHFSHQFRRLTRYVPVYFLPIWFQAIKDKRAVDSGIDLLPMVLVTSAAAIGNGQLVSAVGYYAPSLIAGVCVTAIGAGLLTTLSVDISPGKWVGYEILYGFGLGLSSQAANMAAQTVLPKPDVAIGASLMFFAQTLFGAVFVSVGENVLDNQLSQRLVGIPGLETTLTTDAGVTDVLSHIDIKNRLPALDAYNDALRTVFRVALYMACIAIPGALAMEWRTVKKGRPAKGNTSRAEKGQCAAEVPEASTRGEDVAKQQGSGAGAVASKRQ</sequence>
<evidence type="ECO:0000256" key="6">
    <source>
        <dbReference type="SAM" id="MobiDB-lite"/>
    </source>
</evidence>
<evidence type="ECO:0000256" key="2">
    <source>
        <dbReference type="ARBA" id="ARBA00022448"/>
    </source>
</evidence>
<dbReference type="FunFam" id="1.20.1250.20:FF:000196">
    <property type="entry name" value="MFS toxin efflux pump (AflT)"/>
    <property type="match status" value="1"/>
</dbReference>
<dbReference type="FunFam" id="1.20.1720.10:FF:000012">
    <property type="entry name" value="MFS toxin efflux pump (AflT)"/>
    <property type="match status" value="1"/>
</dbReference>
<keyword evidence="5 7" id="KW-0472">Membrane</keyword>
<keyword evidence="4 7" id="KW-1133">Transmembrane helix</keyword>
<evidence type="ECO:0000313" key="10">
    <source>
        <dbReference type="Proteomes" id="UP000078544"/>
    </source>
</evidence>
<feature type="transmembrane region" description="Helical" evidence="7">
    <location>
        <begin position="100"/>
        <end position="119"/>
    </location>
</feature>
<feature type="transmembrane region" description="Helical" evidence="7">
    <location>
        <begin position="162"/>
        <end position="184"/>
    </location>
</feature>
<dbReference type="PANTHER" id="PTHR23501">
    <property type="entry name" value="MAJOR FACILITATOR SUPERFAMILY"/>
    <property type="match status" value="1"/>
</dbReference>
<dbReference type="GO" id="GO:0005886">
    <property type="term" value="C:plasma membrane"/>
    <property type="evidence" value="ECO:0007669"/>
    <property type="project" value="TreeGrafter"/>
</dbReference>
<dbReference type="EMBL" id="AZGY01000008">
    <property type="protein sequence ID" value="KZZ95824.1"/>
    <property type="molecule type" value="Genomic_DNA"/>
</dbReference>
<dbReference type="OrthoDB" id="10021397at2759"/>
<keyword evidence="2" id="KW-0813">Transport</keyword>
<dbReference type="CDD" id="cd17502">
    <property type="entry name" value="MFS_Azr1_MDR_like"/>
    <property type="match status" value="1"/>
</dbReference>